<dbReference type="FunFam" id="1.10.10.10:FF:000018">
    <property type="entry name" value="DNA-binding response regulator ResD"/>
    <property type="match status" value="1"/>
</dbReference>
<evidence type="ECO:0000259" key="8">
    <source>
        <dbReference type="PROSITE" id="PS50110"/>
    </source>
</evidence>
<dbReference type="Pfam" id="PF00072">
    <property type="entry name" value="Response_reg"/>
    <property type="match status" value="1"/>
</dbReference>
<dbReference type="PROSITE" id="PS51755">
    <property type="entry name" value="OMPR_PHOB"/>
    <property type="match status" value="1"/>
</dbReference>
<reference evidence="11" key="2">
    <citation type="journal article" date="2016" name="Int. J. Syst. Evol. Microbiol.">
        <title>Caldimicrobium thiodismutans sp. nov., a sulfur-disproportionating bacterium isolated from a hot spring.</title>
        <authorList>
            <person name="Kojima H."/>
            <person name="Umezawa K."/>
            <person name="Fukui M."/>
        </authorList>
    </citation>
    <scope>NUCLEOTIDE SEQUENCE [LARGE SCALE GENOMIC DNA]</scope>
    <source>
        <strain evidence="11">TF1</strain>
    </source>
</reference>
<dbReference type="Gene3D" id="6.10.250.690">
    <property type="match status" value="1"/>
</dbReference>
<evidence type="ECO:0000313" key="10">
    <source>
        <dbReference type="EMBL" id="BAU23748.1"/>
    </source>
</evidence>
<dbReference type="OrthoDB" id="9790442at2"/>
<evidence type="ECO:0000256" key="6">
    <source>
        <dbReference type="PROSITE-ProRule" id="PRU00169"/>
    </source>
</evidence>
<dbReference type="SMART" id="SM00448">
    <property type="entry name" value="REC"/>
    <property type="match status" value="1"/>
</dbReference>
<gene>
    <name evidence="10" type="ORF">THC_1382</name>
</gene>
<sequence>MEKKILIVDDDPDILKVVSAFLELEDFKAYQAGSITEARALFEKNFPDLIILDIMLPDESGLEWLKEVKRFYPLLPVLLLTAKSSVSDKVIGFELGADDYLAKPFEPLELVARCKALLRKKEIYTKRDQRILKIKDLEIDFEGKKIYKRGKEISLTPKEWAILSLLLSKPGKVFSREEIKEVLWKDKEVYNWSRVLDVHIKHLRDKIEDDPSLPEYILTIYGQGYKFREF</sequence>
<dbReference type="InterPro" id="IPR001789">
    <property type="entry name" value="Sig_transdc_resp-reg_receiver"/>
</dbReference>
<evidence type="ECO:0000259" key="9">
    <source>
        <dbReference type="PROSITE" id="PS51755"/>
    </source>
</evidence>
<feature type="domain" description="OmpR/PhoB-type" evidence="9">
    <location>
        <begin position="129"/>
        <end position="229"/>
    </location>
</feature>
<accession>A0A0U5ANT4</accession>
<comment type="function">
    <text evidence="5">This protein is a positive regulator for the phosphate regulon. Transcription of this operon is positively regulated by PhoB and PhoR when phosphate is limited.</text>
</comment>
<evidence type="ECO:0000256" key="7">
    <source>
        <dbReference type="PROSITE-ProRule" id="PRU01091"/>
    </source>
</evidence>
<feature type="domain" description="Response regulatory" evidence="8">
    <location>
        <begin position="4"/>
        <end position="118"/>
    </location>
</feature>
<reference evidence="10 11" key="1">
    <citation type="journal article" date="2016" name="Int. J. Syst. Evol. Microbiol.">
        <title>Caldimicrobium thiodismutans sp. nov., a sulfur-disproportionating bacterium isolated from a hot spring, and emended description of the genus Caldimicrobium.</title>
        <authorList>
            <person name="Kojima H."/>
            <person name="Umezawa K."/>
            <person name="Fukui M."/>
        </authorList>
    </citation>
    <scope>NUCLEOTIDE SEQUENCE [LARGE SCALE GENOMIC DNA]</scope>
    <source>
        <strain evidence="10 11">TF1</strain>
    </source>
</reference>
<dbReference type="Pfam" id="PF00486">
    <property type="entry name" value="Trans_reg_C"/>
    <property type="match status" value="1"/>
</dbReference>
<dbReference type="EMBL" id="AP014945">
    <property type="protein sequence ID" value="BAU23748.1"/>
    <property type="molecule type" value="Genomic_DNA"/>
</dbReference>
<dbReference type="SUPFAM" id="SSF52172">
    <property type="entry name" value="CheY-like"/>
    <property type="match status" value="1"/>
</dbReference>
<dbReference type="SMART" id="SM00862">
    <property type="entry name" value="Trans_reg_C"/>
    <property type="match status" value="1"/>
</dbReference>
<organism evidence="10 11">
    <name type="scientific">Caldimicrobium thiodismutans</name>
    <dbReference type="NCBI Taxonomy" id="1653476"/>
    <lineage>
        <taxon>Bacteria</taxon>
        <taxon>Pseudomonadati</taxon>
        <taxon>Thermodesulfobacteriota</taxon>
        <taxon>Thermodesulfobacteria</taxon>
        <taxon>Thermodesulfobacteriales</taxon>
        <taxon>Thermodesulfobacteriaceae</taxon>
        <taxon>Caldimicrobium</taxon>
    </lineage>
</organism>
<keyword evidence="2 6" id="KW-0597">Phosphoprotein</keyword>
<evidence type="ECO:0000256" key="4">
    <source>
        <dbReference type="ARBA" id="ARBA00023125"/>
    </source>
</evidence>
<keyword evidence="3" id="KW-0902">Two-component regulatory system</keyword>
<dbReference type="PROSITE" id="PS50110">
    <property type="entry name" value="RESPONSE_REGULATORY"/>
    <property type="match status" value="1"/>
</dbReference>
<dbReference type="RefSeq" id="WP_068515245.1">
    <property type="nucleotide sequence ID" value="NZ_AP014945.1"/>
</dbReference>
<dbReference type="AlphaFoldDB" id="A0A0U5ANT4"/>
<feature type="modified residue" description="4-aspartylphosphate" evidence="6">
    <location>
        <position position="53"/>
    </location>
</feature>
<proteinExistence type="predicted"/>
<keyword evidence="4 7" id="KW-0238">DNA-binding</keyword>
<dbReference type="InterPro" id="IPR036388">
    <property type="entry name" value="WH-like_DNA-bd_sf"/>
</dbReference>
<name>A0A0U5ANT4_9BACT</name>
<keyword evidence="11" id="KW-1185">Reference proteome</keyword>
<dbReference type="InterPro" id="IPR039420">
    <property type="entry name" value="WalR-like"/>
</dbReference>
<dbReference type="PANTHER" id="PTHR48111:SF40">
    <property type="entry name" value="PHOSPHATE REGULON TRANSCRIPTIONAL REGULATORY PROTEIN PHOB"/>
    <property type="match status" value="1"/>
</dbReference>
<dbReference type="Gene3D" id="3.40.50.2300">
    <property type="match status" value="1"/>
</dbReference>
<evidence type="ECO:0000256" key="2">
    <source>
        <dbReference type="ARBA" id="ARBA00022553"/>
    </source>
</evidence>
<dbReference type="GO" id="GO:0005829">
    <property type="term" value="C:cytosol"/>
    <property type="evidence" value="ECO:0007669"/>
    <property type="project" value="TreeGrafter"/>
</dbReference>
<dbReference type="Proteomes" id="UP000068196">
    <property type="component" value="Chromosome"/>
</dbReference>
<dbReference type="GO" id="GO:0006355">
    <property type="term" value="P:regulation of DNA-templated transcription"/>
    <property type="evidence" value="ECO:0007669"/>
    <property type="project" value="InterPro"/>
</dbReference>
<protein>
    <recommendedName>
        <fullName evidence="1">Phosphate regulon transcriptional regulatory protein PhoB</fullName>
    </recommendedName>
</protein>
<dbReference type="InterPro" id="IPR011006">
    <property type="entry name" value="CheY-like_superfamily"/>
</dbReference>
<dbReference type="GO" id="GO:0000156">
    <property type="term" value="F:phosphorelay response regulator activity"/>
    <property type="evidence" value="ECO:0007669"/>
    <property type="project" value="TreeGrafter"/>
</dbReference>
<dbReference type="CDD" id="cd00383">
    <property type="entry name" value="trans_reg_C"/>
    <property type="match status" value="1"/>
</dbReference>
<evidence type="ECO:0000256" key="1">
    <source>
        <dbReference type="ARBA" id="ARBA00013332"/>
    </source>
</evidence>
<dbReference type="InterPro" id="IPR001867">
    <property type="entry name" value="OmpR/PhoB-type_DNA-bd"/>
</dbReference>
<dbReference type="CDD" id="cd17574">
    <property type="entry name" value="REC_OmpR"/>
    <property type="match status" value="1"/>
</dbReference>
<dbReference type="STRING" id="1653476.THC_1382"/>
<dbReference type="GO" id="GO:0032993">
    <property type="term" value="C:protein-DNA complex"/>
    <property type="evidence" value="ECO:0007669"/>
    <property type="project" value="TreeGrafter"/>
</dbReference>
<evidence type="ECO:0000313" key="11">
    <source>
        <dbReference type="Proteomes" id="UP000068196"/>
    </source>
</evidence>
<dbReference type="PANTHER" id="PTHR48111">
    <property type="entry name" value="REGULATOR OF RPOS"/>
    <property type="match status" value="1"/>
</dbReference>
<evidence type="ECO:0000256" key="3">
    <source>
        <dbReference type="ARBA" id="ARBA00023012"/>
    </source>
</evidence>
<evidence type="ECO:0000256" key="5">
    <source>
        <dbReference type="ARBA" id="ARBA00024735"/>
    </source>
</evidence>
<dbReference type="KEGG" id="cthi:THC_1382"/>
<dbReference type="Gene3D" id="1.10.10.10">
    <property type="entry name" value="Winged helix-like DNA-binding domain superfamily/Winged helix DNA-binding domain"/>
    <property type="match status" value="1"/>
</dbReference>
<dbReference type="GO" id="GO:0000976">
    <property type="term" value="F:transcription cis-regulatory region binding"/>
    <property type="evidence" value="ECO:0007669"/>
    <property type="project" value="TreeGrafter"/>
</dbReference>
<feature type="DNA-binding region" description="OmpR/PhoB-type" evidence="7">
    <location>
        <begin position="129"/>
        <end position="229"/>
    </location>
</feature>